<keyword evidence="2" id="KW-0472">Membrane</keyword>
<dbReference type="EMBL" id="CP001618">
    <property type="protein sequence ID" value="ACQ78894.1"/>
    <property type="molecule type" value="Genomic_DNA"/>
</dbReference>
<feature type="region of interest" description="Disordered" evidence="1">
    <location>
        <begin position="72"/>
        <end position="125"/>
    </location>
</feature>
<dbReference type="OrthoDB" id="4227064at2"/>
<evidence type="ECO:0000313" key="4">
    <source>
        <dbReference type="Proteomes" id="UP000007962"/>
    </source>
</evidence>
<protein>
    <submittedName>
        <fullName evidence="3">Uncharacterized protein</fullName>
    </submittedName>
</protein>
<dbReference type="KEGG" id="bcv:Bcav_0632"/>
<proteinExistence type="predicted"/>
<evidence type="ECO:0000256" key="2">
    <source>
        <dbReference type="SAM" id="Phobius"/>
    </source>
</evidence>
<sequence>MSDEFRDLARELHDAADRAPVDPDALAAALPAMRREVRRRRTVRGLGVAGVSVAAVAVLAVAATALPGLFDDDAPVPPATPSPTQSPTDGPTQAPTDEPTGEPTGEAIVGSEPVQPVCGEPFALPDRPSQLALEASFPEPVAFPADPAGLGTRLGAVVELTNRGEAWIDETTPYEAQLVVVGLDGAVVAAYEDPDIGYGEGTSALAVAPGDTFELSASLLLDFACGETAPTDATLPPGEYEVYGLLPAQGDGDLQGQGGPWPLTVVDGQQPEEWPTPERSGQPEGAVPWTYECGAAWEPPAITTGFTLEAEQPIRSPRPATDHLEGFWSLTTTQELRGPTVFGQVVLVQDGRAVSEPLPGGDAVTVPFASPDGAFSLLAAGNLVGCDGSSLPPGGYEVHVVALLIPGDAQDGEGEHLVAVAVSDVESVTIE</sequence>
<keyword evidence="2" id="KW-0812">Transmembrane</keyword>
<dbReference type="AlphaFoldDB" id="C5BY00"/>
<dbReference type="STRING" id="471853.Bcav_0632"/>
<accession>C5BY00</accession>
<dbReference type="HOGENOM" id="CLU_635640_0_0_11"/>
<name>C5BY00_BEUC1</name>
<keyword evidence="4" id="KW-1185">Reference proteome</keyword>
<evidence type="ECO:0000256" key="1">
    <source>
        <dbReference type="SAM" id="MobiDB-lite"/>
    </source>
</evidence>
<dbReference type="RefSeq" id="WP_012725674.1">
    <property type="nucleotide sequence ID" value="NC_012669.1"/>
</dbReference>
<reference evidence="3 4" key="1">
    <citation type="journal article" date="2009" name="Stand. Genomic Sci.">
        <title>Complete genome sequence of Beutenbergia cavernae type strain (HKI 0122).</title>
        <authorList>
            <person name="Land M."/>
            <person name="Pukall R."/>
            <person name="Abt B."/>
            <person name="Goker M."/>
            <person name="Rohde M."/>
            <person name="Glavina Del Rio T."/>
            <person name="Tice H."/>
            <person name="Copeland A."/>
            <person name="Cheng J.F."/>
            <person name="Lucas S."/>
            <person name="Chen F."/>
            <person name="Nolan M."/>
            <person name="Bruce D."/>
            <person name="Goodwin L."/>
            <person name="Pitluck S."/>
            <person name="Ivanova N."/>
            <person name="Mavromatis K."/>
            <person name="Ovchinnikova G."/>
            <person name="Pati A."/>
            <person name="Chen A."/>
            <person name="Palaniappan K."/>
            <person name="Hauser L."/>
            <person name="Chang Y.J."/>
            <person name="Jefferies C.C."/>
            <person name="Saunders E."/>
            <person name="Brettin T."/>
            <person name="Detter J.C."/>
            <person name="Han C."/>
            <person name="Chain P."/>
            <person name="Bristow J."/>
            <person name="Eisen J.A."/>
            <person name="Markowitz V."/>
            <person name="Hugenholtz P."/>
            <person name="Kyrpides N.C."/>
            <person name="Klenk H.P."/>
            <person name="Lapidus A."/>
        </authorList>
    </citation>
    <scope>NUCLEOTIDE SEQUENCE [LARGE SCALE GENOMIC DNA]</scope>
    <source>
        <strain evidence="4">ATCC BAA-8 / DSM 12333 / NBRC 16432</strain>
    </source>
</reference>
<dbReference type="Proteomes" id="UP000007962">
    <property type="component" value="Chromosome"/>
</dbReference>
<organism evidence="3 4">
    <name type="scientific">Beutenbergia cavernae (strain ATCC BAA-8 / DSM 12333 / CCUG 43141 / JCM 11478 / NBRC 16432 / NCIMB 13614 / HKI 0122)</name>
    <dbReference type="NCBI Taxonomy" id="471853"/>
    <lineage>
        <taxon>Bacteria</taxon>
        <taxon>Bacillati</taxon>
        <taxon>Actinomycetota</taxon>
        <taxon>Actinomycetes</taxon>
        <taxon>Micrococcales</taxon>
        <taxon>Beutenbergiaceae</taxon>
        <taxon>Beutenbergia</taxon>
    </lineage>
</organism>
<evidence type="ECO:0000313" key="3">
    <source>
        <dbReference type="EMBL" id="ACQ78894.1"/>
    </source>
</evidence>
<keyword evidence="2" id="KW-1133">Transmembrane helix</keyword>
<gene>
    <name evidence="3" type="ordered locus">Bcav_0632</name>
</gene>
<feature type="transmembrane region" description="Helical" evidence="2">
    <location>
        <begin position="43"/>
        <end position="70"/>
    </location>
</feature>